<dbReference type="InterPro" id="IPR038734">
    <property type="entry name" value="YhaN_AAA"/>
</dbReference>
<feature type="domain" description="YhaN AAA" evidence="2">
    <location>
        <begin position="1"/>
        <end position="48"/>
    </location>
</feature>
<gene>
    <name evidence="3" type="ORF">HSACCH_02648</name>
</gene>
<keyword evidence="4" id="KW-1185">Reference proteome</keyword>
<comment type="caution">
    <text evidence="3">The sequence shown here is derived from an EMBL/GenBank/DDBJ whole genome shotgun (WGS) entry which is preliminary data.</text>
</comment>
<dbReference type="eggNOG" id="COG0419">
    <property type="taxonomic scope" value="Bacteria"/>
</dbReference>
<dbReference type="OrthoDB" id="9764467at2"/>
<evidence type="ECO:0000259" key="2">
    <source>
        <dbReference type="Pfam" id="PF13514"/>
    </source>
</evidence>
<dbReference type="Pfam" id="PF13514">
    <property type="entry name" value="AAA_27"/>
    <property type="match status" value="1"/>
</dbReference>
<dbReference type="STRING" id="1293054.HSACCH_02648"/>
<dbReference type="EMBL" id="CAUI01000023">
    <property type="protein sequence ID" value="CCU81193.1"/>
    <property type="molecule type" value="Genomic_DNA"/>
</dbReference>
<accession>M5E4E7</accession>
<keyword evidence="1" id="KW-0175">Coiled coil</keyword>
<organism evidence="3 4">
    <name type="scientific">Halanaerobium saccharolyticum subsp. saccharolyticum DSM 6643</name>
    <dbReference type="NCBI Taxonomy" id="1293054"/>
    <lineage>
        <taxon>Bacteria</taxon>
        <taxon>Bacillati</taxon>
        <taxon>Bacillota</taxon>
        <taxon>Clostridia</taxon>
        <taxon>Halanaerobiales</taxon>
        <taxon>Halanaerobiaceae</taxon>
        <taxon>Halanaerobium</taxon>
    </lineage>
</organism>
<feature type="coiled-coil region" evidence="1">
    <location>
        <begin position="444"/>
        <end position="668"/>
    </location>
</feature>
<sequence length="809" mass="93782">MKIKSFETEIFAGINNRSYQFEDGLNILLGANEAGKSTIINAIYASLFIKPQIKLNTTEGREFKEKFLPYPDGDFAEAELKIEVDNLDYKFYKKWSNNNYAGYLELADGRRIENPKKILEYKKDILPYAKSTYNNIVFSSQQDIKSTLERINSEQNPELIDTINSFLRKAVMELDGISIDKFRSKLEAEIEQLSKKWDLDSDSVTNSDRGVNNPYKVGTGKIYDSYIAKEKLRQKLKESKVNEKKFEELGAEIKKLKTEEKALIEKIEELSKIESEINQRAALELQIKNIKEESRRLTEISKKWPQLKNDLSNLEREMEKLNKKITNLESEKVRAEKLEEKKKLEKRLNKIKLLNSELNELNKKISKIIIDKAKVEKLEKYKNKITESKASLKASKLKAKINFSAAEEINIISGVESEKSVSEGEIIEAEGYIRIKTDQIDIEIESAEIDFPNLKQEFEENQQEFIDLKNKLGVNSLTEAREKLTELNDLKRKVKEKGNKIEEILGADKIEDLEAKLIKLKNLDTARKLETITYELKKLNDEAAELKTKIKIMESKLDEWIEEYQSLDQLNLSLTQKKKKLVTLKNKLDELASLPEVYDSSQAFIADLKQKRAKRESINQVLREKIEQHKDLENILPEASSKEMESELRELKNEFKNLKQKAHSLNKIKKVFEKKLKEMDQDSFAPLVKSFSKNLQQLTVGKYKRAIIEDDFSVKLQSEQKRELPGNLDLLSYGTYDAAALALRFAIFDNLFSDYGGFIILDDCLVNLDPQRRKNAVDLINQYQQKYQIIYTTCDPERADEFEANIINI</sequence>
<protein>
    <recommendedName>
        <fullName evidence="2">YhaN AAA domain-containing protein</fullName>
    </recommendedName>
</protein>
<reference evidence="4" key="1">
    <citation type="journal article" date="2013" name="Genome Announc.">
        <title>Genome Sequence of Halanaerobium saccharolyticum subsp. saccharolyticum Strain DSM 6643T, a Halophilic Hydrogen-Producing Bacterium.</title>
        <authorList>
            <person name="Kivisto A."/>
            <person name="Larjo A."/>
            <person name="Ciranna A."/>
            <person name="Santala V."/>
            <person name="Roos C."/>
            <person name="Karp M."/>
        </authorList>
    </citation>
    <scope>NUCLEOTIDE SEQUENCE [LARGE SCALE GENOMIC DNA]</scope>
    <source>
        <strain evidence="4">DSM 6643</strain>
    </source>
</reference>
<dbReference type="Proteomes" id="UP000012063">
    <property type="component" value="Unassembled WGS sequence"/>
</dbReference>
<dbReference type="InParanoid" id="M5E4E7"/>
<dbReference type="PANTHER" id="PTHR41259">
    <property type="entry name" value="DOUBLE-STRAND BREAK REPAIR RAD50 ATPASE, PUTATIVE-RELATED"/>
    <property type="match status" value="1"/>
</dbReference>
<name>M5E4E7_9FIRM</name>
<dbReference type="InterPro" id="IPR027417">
    <property type="entry name" value="P-loop_NTPase"/>
</dbReference>
<evidence type="ECO:0000313" key="3">
    <source>
        <dbReference type="EMBL" id="CCU81193.1"/>
    </source>
</evidence>
<feature type="coiled-coil region" evidence="1">
    <location>
        <begin position="229"/>
        <end position="398"/>
    </location>
</feature>
<dbReference type="SUPFAM" id="SSF52540">
    <property type="entry name" value="P-loop containing nucleoside triphosphate hydrolases"/>
    <property type="match status" value="2"/>
</dbReference>
<proteinExistence type="predicted"/>
<evidence type="ECO:0000313" key="4">
    <source>
        <dbReference type="Proteomes" id="UP000012063"/>
    </source>
</evidence>
<dbReference type="AlphaFoldDB" id="M5E4E7"/>
<evidence type="ECO:0000256" key="1">
    <source>
        <dbReference type="SAM" id="Coils"/>
    </source>
</evidence>
<dbReference type="RefSeq" id="WP_005490507.1">
    <property type="nucleotide sequence ID" value="NZ_CAUI01000023.1"/>
</dbReference>
<dbReference type="PANTHER" id="PTHR41259:SF1">
    <property type="entry name" value="DOUBLE-STRAND BREAK REPAIR RAD50 ATPASE, PUTATIVE-RELATED"/>
    <property type="match status" value="1"/>
</dbReference>
<dbReference type="Gene3D" id="3.40.50.300">
    <property type="entry name" value="P-loop containing nucleotide triphosphate hydrolases"/>
    <property type="match status" value="2"/>
</dbReference>